<dbReference type="Pfam" id="PF04951">
    <property type="entry name" value="Peptidase_M55"/>
    <property type="match status" value="1"/>
</dbReference>
<proteinExistence type="predicted"/>
<dbReference type="CDD" id="cd08663">
    <property type="entry name" value="DAP_dppA_1"/>
    <property type="match status" value="1"/>
</dbReference>
<sequence length="300" mass="32975">MRKRSLLILFIFSLTIFLCLADYSYSQKKLKVFISVDMEGIAGIVHGDHTSSSGKDYGIARKWMTGEVNAAIRGALEAGATEIVVNDSHGSMRNVIASELNPAAFLMTGSPRPLSMMQGIDQSYDAVIFIGYHARAGTKDGVLDHTISGGTIYSIKVNGSEMSEAELNALIAGWHDVPVVLIAGDAEICKQTKKSLGGELEVAIVKRAVGRYAAKTLTPQNAQELIQKKTKIALEKRDKIKPFKQKAPYRFDVNFLRSSMADMAELIPQVERTGGRSVRFVIDDYIKGFKLLRALIYLAR</sequence>
<dbReference type="Gene3D" id="3.30.1360.130">
    <property type="entry name" value="Dipeptide transport protein"/>
    <property type="match status" value="1"/>
</dbReference>
<name>A0A0F9RWU2_9ZZZZ</name>
<dbReference type="SUPFAM" id="SSF63992">
    <property type="entry name" value="Dipeptide transport protein"/>
    <property type="match status" value="1"/>
</dbReference>
<dbReference type="EMBL" id="LAZR01000930">
    <property type="protein sequence ID" value="KKN54422.1"/>
    <property type="molecule type" value="Genomic_DNA"/>
</dbReference>
<accession>A0A0F9RWU2</accession>
<dbReference type="InterPro" id="IPR027476">
    <property type="entry name" value="DppA_N"/>
</dbReference>
<evidence type="ECO:0000313" key="1">
    <source>
        <dbReference type="EMBL" id="KKN54422.1"/>
    </source>
</evidence>
<reference evidence="1" key="1">
    <citation type="journal article" date="2015" name="Nature">
        <title>Complex archaea that bridge the gap between prokaryotes and eukaryotes.</title>
        <authorList>
            <person name="Spang A."/>
            <person name="Saw J.H."/>
            <person name="Jorgensen S.L."/>
            <person name="Zaremba-Niedzwiedzka K."/>
            <person name="Martijn J."/>
            <person name="Lind A.E."/>
            <person name="van Eijk R."/>
            <person name="Schleper C."/>
            <person name="Guy L."/>
            <person name="Ettema T.J."/>
        </authorList>
    </citation>
    <scope>NUCLEOTIDE SEQUENCE</scope>
</reference>
<dbReference type="AlphaFoldDB" id="A0A0F9RWU2"/>
<dbReference type="PIRSF" id="PIRSF015853">
    <property type="entry name" value="Pep_DppA"/>
    <property type="match status" value="1"/>
</dbReference>
<dbReference type="Gene3D" id="3.40.50.10780">
    <property type="entry name" value="Dipeptide transport protein"/>
    <property type="match status" value="1"/>
</dbReference>
<evidence type="ECO:0008006" key="2">
    <source>
        <dbReference type="Google" id="ProtNLM"/>
    </source>
</evidence>
<gene>
    <name evidence="1" type="ORF">LCGC14_0592690</name>
</gene>
<comment type="caution">
    <text evidence="1">The sequence shown here is derived from an EMBL/GenBank/DDBJ whole genome shotgun (WGS) entry which is preliminary data.</text>
</comment>
<protein>
    <recommendedName>
        <fullName evidence="2">Peptidase M55 D-aminopeptidase</fullName>
    </recommendedName>
</protein>
<dbReference type="InterPro" id="IPR007035">
    <property type="entry name" value="Peptidase_M55"/>
</dbReference>
<dbReference type="InterPro" id="IPR036177">
    <property type="entry name" value="Peptidase_M55_sf"/>
</dbReference>
<organism evidence="1">
    <name type="scientific">marine sediment metagenome</name>
    <dbReference type="NCBI Taxonomy" id="412755"/>
    <lineage>
        <taxon>unclassified sequences</taxon>
        <taxon>metagenomes</taxon>
        <taxon>ecological metagenomes</taxon>
    </lineage>
</organism>